<evidence type="ECO:0008006" key="11">
    <source>
        <dbReference type="Google" id="ProtNLM"/>
    </source>
</evidence>
<sequence length="505" mass="56002">MKTIKYILFLLLLIQATACSKYLDHDVEDRPRSTTIDYTNLGAMYSPVSGAYRTAAGENPGFVHWMDCGVRVVRGDDVAKGSSPNDQGTLSDIKNFQNENPGVVTFWGNNNYWNDHYAAVLYCNEALNDLDRYRANIAASDAANLAFYNQYRSEVRVIRAWAHMLISRVFGNVPIITNNDSLTTRRASSVLEIRQWVMNEMDSAIGFLEDARPNQSTHKGAITKYTALLIKAKAAADAAGNDNGSPFWDVVLSATNDIINSNKFSLYPDFYQLWKLPGKLSDESLYELQFTDFGTSTGTSVLPGAFFTFQGPSGNQQGSPISGWGFLAPTQTVVDFFNSRNDSVRLKTSILFVGSSESSYVVSPSGDTVYGNSNSQTRFMGKAYLPRNQMTGGRTDYGSNNNVRVLRYADVLLLNAEAKVRKGQNGDVPFNLVRVRAKLNPLTGVTLQQVLDERRAEFACEWWGERYNDLLRTGQAATVLANQGFAPGKEYVPIPQAQKDLDPNL</sequence>
<dbReference type="STRING" id="354355.SAMN05660816_06144"/>
<dbReference type="GO" id="GO:0009279">
    <property type="term" value="C:cell outer membrane"/>
    <property type="evidence" value="ECO:0007669"/>
    <property type="project" value="UniProtKB-SubCell"/>
</dbReference>
<reference evidence="10" key="1">
    <citation type="submission" date="2016-04" db="EMBL/GenBank/DDBJ databases">
        <authorList>
            <person name="Chen L."/>
            <person name="Zhuang W."/>
            <person name="Wang G."/>
        </authorList>
    </citation>
    <scope>NUCLEOTIDE SEQUENCE [LARGE SCALE GENOMIC DNA]</scope>
    <source>
        <strain evidence="10">17621</strain>
    </source>
</reference>
<dbReference type="EMBL" id="LVXG01000015">
    <property type="protein sequence ID" value="OQP49380.1"/>
    <property type="molecule type" value="Genomic_DNA"/>
</dbReference>
<feature type="domain" description="SusD-like N-terminal" evidence="8">
    <location>
        <begin position="108"/>
        <end position="212"/>
    </location>
</feature>
<accession>A0A1V9ETA6</accession>
<comment type="similarity">
    <text evidence="2">Belongs to the SusD family.</text>
</comment>
<evidence type="ECO:0000256" key="6">
    <source>
        <dbReference type="SAM" id="SignalP"/>
    </source>
</evidence>
<feature type="chain" id="PRO_5010748087" description="Carbohydrate-binding protein SusD" evidence="6">
    <location>
        <begin position="21"/>
        <end position="505"/>
    </location>
</feature>
<evidence type="ECO:0000256" key="5">
    <source>
        <dbReference type="ARBA" id="ARBA00023237"/>
    </source>
</evidence>
<dbReference type="InterPro" id="IPR033985">
    <property type="entry name" value="SusD-like_N"/>
</dbReference>
<keyword evidence="3 6" id="KW-0732">Signal</keyword>
<evidence type="ECO:0000313" key="10">
    <source>
        <dbReference type="Proteomes" id="UP000192610"/>
    </source>
</evidence>
<dbReference type="AlphaFoldDB" id="A0A1V9ETA6"/>
<evidence type="ECO:0000259" key="7">
    <source>
        <dbReference type="Pfam" id="PF07980"/>
    </source>
</evidence>
<keyword evidence="4" id="KW-0472">Membrane</keyword>
<feature type="domain" description="RagB/SusD" evidence="7">
    <location>
        <begin position="315"/>
        <end position="478"/>
    </location>
</feature>
<dbReference type="Gene3D" id="1.25.40.390">
    <property type="match status" value="1"/>
</dbReference>
<dbReference type="Proteomes" id="UP000192610">
    <property type="component" value="Unassembled WGS sequence"/>
</dbReference>
<organism evidence="9 10">
    <name type="scientific">Niastella yeongjuensis</name>
    <dbReference type="NCBI Taxonomy" id="354355"/>
    <lineage>
        <taxon>Bacteria</taxon>
        <taxon>Pseudomonadati</taxon>
        <taxon>Bacteroidota</taxon>
        <taxon>Chitinophagia</taxon>
        <taxon>Chitinophagales</taxon>
        <taxon>Chitinophagaceae</taxon>
        <taxon>Niastella</taxon>
    </lineage>
</organism>
<proteinExistence type="inferred from homology"/>
<dbReference type="OrthoDB" id="617686at2"/>
<dbReference type="InterPro" id="IPR011990">
    <property type="entry name" value="TPR-like_helical_dom_sf"/>
</dbReference>
<protein>
    <recommendedName>
        <fullName evidence="11">Carbohydrate-binding protein SusD</fullName>
    </recommendedName>
</protein>
<feature type="signal peptide" evidence="6">
    <location>
        <begin position="1"/>
        <end position="20"/>
    </location>
</feature>
<dbReference type="SUPFAM" id="SSF48452">
    <property type="entry name" value="TPR-like"/>
    <property type="match status" value="1"/>
</dbReference>
<dbReference type="Pfam" id="PF07980">
    <property type="entry name" value="SusD_RagB"/>
    <property type="match status" value="1"/>
</dbReference>
<comment type="subcellular location">
    <subcellularLocation>
        <location evidence="1">Cell outer membrane</location>
    </subcellularLocation>
</comment>
<evidence type="ECO:0000256" key="3">
    <source>
        <dbReference type="ARBA" id="ARBA00022729"/>
    </source>
</evidence>
<dbReference type="RefSeq" id="WP_081200408.1">
    <property type="nucleotide sequence ID" value="NZ_FOCZ01000017.1"/>
</dbReference>
<evidence type="ECO:0000313" key="9">
    <source>
        <dbReference type="EMBL" id="OQP49380.1"/>
    </source>
</evidence>
<dbReference type="Pfam" id="PF14322">
    <property type="entry name" value="SusD-like_3"/>
    <property type="match status" value="1"/>
</dbReference>
<keyword evidence="5" id="KW-0998">Cell outer membrane</keyword>
<evidence type="ECO:0000256" key="4">
    <source>
        <dbReference type="ARBA" id="ARBA00023136"/>
    </source>
</evidence>
<keyword evidence="10" id="KW-1185">Reference proteome</keyword>
<evidence type="ECO:0000259" key="8">
    <source>
        <dbReference type="Pfam" id="PF14322"/>
    </source>
</evidence>
<name>A0A1V9ETA6_9BACT</name>
<evidence type="ECO:0000256" key="1">
    <source>
        <dbReference type="ARBA" id="ARBA00004442"/>
    </source>
</evidence>
<dbReference type="InterPro" id="IPR012944">
    <property type="entry name" value="SusD_RagB_dom"/>
</dbReference>
<evidence type="ECO:0000256" key="2">
    <source>
        <dbReference type="ARBA" id="ARBA00006275"/>
    </source>
</evidence>
<gene>
    <name evidence="9" type="ORF">A4H97_29015</name>
</gene>
<comment type="caution">
    <text evidence="9">The sequence shown here is derived from an EMBL/GenBank/DDBJ whole genome shotgun (WGS) entry which is preliminary data.</text>
</comment>